<name>U5BYF9_9BACT</name>
<proteinExistence type="predicted"/>
<feature type="transmembrane region" description="Helical" evidence="1">
    <location>
        <begin position="61"/>
        <end position="81"/>
    </location>
</feature>
<dbReference type="Proteomes" id="UP000016843">
    <property type="component" value="Unassembled WGS sequence"/>
</dbReference>
<protein>
    <submittedName>
        <fullName evidence="2">Uncharacterized protein</fullName>
    </submittedName>
</protein>
<reference evidence="2 3" key="1">
    <citation type="journal article" date="2013" name="Genome Announc.">
        <title>Draft Genome Sequence of the Psychrophilic and Alkaliphilic Rhodonellum psychrophilum Strain GCM71T.</title>
        <authorList>
            <person name="Hauptmann A.L."/>
            <person name="Glaring M.A."/>
            <person name="Hallin P.F."/>
            <person name="Prieme A."/>
            <person name="Stougaard P."/>
        </authorList>
    </citation>
    <scope>NUCLEOTIDE SEQUENCE [LARGE SCALE GENOMIC DNA]</scope>
    <source>
        <strain evidence="2 3">GCM71</strain>
    </source>
</reference>
<keyword evidence="3" id="KW-1185">Reference proteome</keyword>
<keyword evidence="1" id="KW-0472">Membrane</keyword>
<evidence type="ECO:0000256" key="1">
    <source>
        <dbReference type="SAM" id="Phobius"/>
    </source>
</evidence>
<comment type="caution">
    <text evidence="2">The sequence shown here is derived from an EMBL/GenBank/DDBJ whole genome shotgun (WGS) entry which is preliminary data.</text>
</comment>
<organism evidence="2 3">
    <name type="scientific">Rhodonellum psychrophilum GCM71 = DSM 17998</name>
    <dbReference type="NCBI Taxonomy" id="1123057"/>
    <lineage>
        <taxon>Bacteria</taxon>
        <taxon>Pseudomonadati</taxon>
        <taxon>Bacteroidota</taxon>
        <taxon>Cytophagia</taxon>
        <taxon>Cytophagales</taxon>
        <taxon>Cytophagaceae</taxon>
        <taxon>Rhodonellum</taxon>
    </lineage>
</organism>
<keyword evidence="1" id="KW-0812">Transmembrane</keyword>
<dbReference type="AlphaFoldDB" id="U5BYF9"/>
<feature type="transmembrane region" description="Helical" evidence="1">
    <location>
        <begin position="20"/>
        <end position="41"/>
    </location>
</feature>
<keyword evidence="1" id="KW-1133">Transmembrane helix</keyword>
<evidence type="ECO:0000313" key="3">
    <source>
        <dbReference type="Proteomes" id="UP000016843"/>
    </source>
</evidence>
<dbReference type="EMBL" id="AWXR01000020">
    <property type="protein sequence ID" value="ERM82863.1"/>
    <property type="molecule type" value="Genomic_DNA"/>
</dbReference>
<sequence>MRFFSFLFFTPRFLYSRIRFFAGFDFFLCVPCEKKLLAFVALPVKRFCAKIGKGFSETAKAFFYTVSIFFLVSFSNHVACFGKKQREQGIFCAGETLFFQNQAYDLL</sequence>
<gene>
    <name evidence="2" type="ORF">P872_05290</name>
</gene>
<evidence type="ECO:0000313" key="2">
    <source>
        <dbReference type="EMBL" id="ERM82863.1"/>
    </source>
</evidence>
<accession>U5BYF9</accession>